<dbReference type="PANTHER" id="PTHR42957:SF1">
    <property type="entry name" value="HELICASE MJ1565-RELATED"/>
    <property type="match status" value="1"/>
</dbReference>
<dbReference type="EMBL" id="NFJX01000008">
    <property type="protein sequence ID" value="OUP18892.1"/>
    <property type="molecule type" value="Genomic_DNA"/>
</dbReference>
<gene>
    <name evidence="3" type="ORF">B5F32_10760</name>
</gene>
<dbReference type="Gene3D" id="3.40.50.300">
    <property type="entry name" value="P-loop containing nucleotide triphosphate hydrolases"/>
    <property type="match status" value="2"/>
</dbReference>
<dbReference type="RefSeq" id="WP_087344477.1">
    <property type="nucleotide sequence ID" value="NZ_CP042285.1"/>
</dbReference>
<dbReference type="Proteomes" id="UP000195950">
    <property type="component" value="Unassembled WGS sequence"/>
</dbReference>
<dbReference type="Pfam" id="PF01935">
    <property type="entry name" value="DUF87"/>
    <property type="match status" value="1"/>
</dbReference>
<evidence type="ECO:0000313" key="3">
    <source>
        <dbReference type="EMBL" id="OUP18892.1"/>
    </source>
</evidence>
<name>A0A1Y4IPV3_PARDI</name>
<dbReference type="InterPro" id="IPR008571">
    <property type="entry name" value="HerA-like"/>
</dbReference>
<comment type="caution">
    <text evidence="3">The sequence shown here is derived from an EMBL/GenBank/DDBJ whole genome shotgun (WGS) entry which is preliminary data.</text>
</comment>
<dbReference type="InterPro" id="IPR002789">
    <property type="entry name" value="HerA_central"/>
</dbReference>
<protein>
    <submittedName>
        <fullName evidence="3">ATP-binding protein</fullName>
    </submittedName>
</protein>
<dbReference type="GO" id="GO:0005524">
    <property type="term" value="F:ATP binding"/>
    <property type="evidence" value="ECO:0007669"/>
    <property type="project" value="UniProtKB-KW"/>
</dbReference>
<evidence type="ECO:0000313" key="4">
    <source>
        <dbReference type="Proteomes" id="UP000195950"/>
    </source>
</evidence>
<keyword evidence="3" id="KW-0547">Nucleotide-binding</keyword>
<organism evidence="3 4">
    <name type="scientific">Parabacteroides distasonis</name>
    <dbReference type="NCBI Taxonomy" id="823"/>
    <lineage>
        <taxon>Bacteria</taxon>
        <taxon>Pseudomonadati</taxon>
        <taxon>Bacteroidota</taxon>
        <taxon>Bacteroidia</taxon>
        <taxon>Bacteroidales</taxon>
        <taxon>Tannerellaceae</taxon>
        <taxon>Parabacteroides</taxon>
    </lineage>
</organism>
<reference evidence="4" key="1">
    <citation type="submission" date="2017-04" db="EMBL/GenBank/DDBJ databases">
        <title>Function of individual gut microbiota members based on whole genome sequencing of pure cultures obtained from chicken caecum.</title>
        <authorList>
            <person name="Medvecky M."/>
            <person name="Cejkova D."/>
            <person name="Polansky O."/>
            <person name="Karasova D."/>
            <person name="Kubasova T."/>
            <person name="Cizek A."/>
            <person name="Rychlik I."/>
        </authorList>
    </citation>
    <scope>NUCLEOTIDE SEQUENCE [LARGE SCALE GENOMIC DNA]</scope>
    <source>
        <strain evidence="4">An199</strain>
    </source>
</reference>
<feature type="region of interest" description="Disordered" evidence="1">
    <location>
        <begin position="240"/>
        <end position="269"/>
    </location>
</feature>
<feature type="domain" description="Helicase HerA central" evidence="2">
    <location>
        <begin position="517"/>
        <end position="768"/>
    </location>
</feature>
<keyword evidence="3" id="KW-0067">ATP-binding</keyword>
<dbReference type="GeneID" id="93525800"/>
<feature type="region of interest" description="Disordered" evidence="1">
    <location>
        <begin position="332"/>
        <end position="358"/>
    </location>
</feature>
<dbReference type="InterPro" id="IPR027417">
    <property type="entry name" value="P-loop_NTPase"/>
</dbReference>
<feature type="compositionally biased region" description="Low complexity" evidence="1">
    <location>
        <begin position="247"/>
        <end position="266"/>
    </location>
</feature>
<accession>A0A1Y4IPV3</accession>
<dbReference type="AlphaFoldDB" id="A0A1Y4IPV3"/>
<evidence type="ECO:0000256" key="1">
    <source>
        <dbReference type="SAM" id="MobiDB-lite"/>
    </source>
</evidence>
<sequence length="911" mass="101591">MKSTYMPNVQESIAKVLAATSISQSLSFCMERKYLEKIDDANLNPYFTLKEVPTTSKNDVSWLEITQVGKPLEQSSENCFTAMQKILYSCFMPKETQLLFLITGNGKRNRLYLGVRPMGTNIKKNITKYLVDFMKGTWPGLQCHTIKEGSEDNELQAFASCLKNDSLDYIYALTGIPSMESQYKSIYPATIDKLMAGMNQSKNYAYLVVADPIETNEVDAMLFQCREMNGQAESLKSFNVTEGHSQGSSRSHTTTEGTSTSESTSTSKKDYSKLGKLAMQGTGIALAASFFPAAQSVLEGATEVGGQLVAGAVSMMGIGVANSLVGSLTPSKTISSTTGTNHSESDSTSTNEGQSQSLSRNIVNKHIESVSEHLFYHSKRLETGKAIGMWNVGTYLLASKESDIKGGAMQLRSILSGQESIFEPIRITDISNVIEAEQSIGRFQSPIVRIDSTSNNKPFNHPLGDHYKELKTVLTTKELSYLINFPLRSVPGISVIDSSPEFSLNMQEKNDDKTIGIGKLLYGGSPTNMDYHIPVSSLSRHTLLSGINGSGKTNTVQAILNGIKDEIPFLVIEPAKTEYIDWALQYNEEHPEHPIEIYIPGCKKYKTGFVPKQLKLNPFEFVWLNKEQEPNVLTHIDRLKSTFAAAFPMYDILPVLMEDLIYTIYQNKSTDWLGEEPKYGITLPPTLNSMSISVDKVISNRQYEERIERNMKACLNTRIDSLKRGWKGEMLNTVHSTPWKDLFGKPCIINLSYVGDDIDKSFFMALILQFLYEYRAALAETGQIDFNENGCKHLTVIEEAHRVMAKCDNQELPQYKSAMMFSNMLSEIRAYGEGMFLVDQVPTRLIPDAIKNTNLKITHRLVAEDDCKAIGESMGLSEEQRKVIAKLMTGQCIVSSSLSTDTYWVQVEKVK</sequence>
<evidence type="ECO:0000259" key="2">
    <source>
        <dbReference type="Pfam" id="PF01935"/>
    </source>
</evidence>
<proteinExistence type="predicted"/>
<dbReference type="SUPFAM" id="SSF52540">
    <property type="entry name" value="P-loop containing nucleoside triphosphate hydrolases"/>
    <property type="match status" value="1"/>
</dbReference>
<dbReference type="PANTHER" id="PTHR42957">
    <property type="entry name" value="HELICASE MJ1565-RELATED"/>
    <property type="match status" value="1"/>
</dbReference>